<protein>
    <recommendedName>
        <fullName evidence="3">Centromere protein X</fullName>
    </recommendedName>
</protein>
<gene>
    <name evidence="10" type="primary">CENPX</name>
</gene>
<dbReference type="GO" id="GO:0003677">
    <property type="term" value="F:DNA binding"/>
    <property type="evidence" value="ECO:0007669"/>
    <property type="project" value="UniProtKB-KW"/>
</dbReference>
<evidence type="ECO:0000313" key="10">
    <source>
        <dbReference type="Ensembl" id="ENSSHBP00005012908.1"/>
    </source>
</evidence>
<keyword evidence="5" id="KW-0238">DNA-binding</keyword>
<dbReference type="Gene3D" id="1.20.5.4980">
    <property type="match status" value="1"/>
</dbReference>
<evidence type="ECO:0000256" key="2">
    <source>
        <dbReference type="ARBA" id="ARBA00009359"/>
    </source>
</evidence>
<feature type="compositionally biased region" description="Basic residues" evidence="9">
    <location>
        <begin position="1"/>
        <end position="16"/>
    </location>
</feature>
<dbReference type="Pfam" id="PF09415">
    <property type="entry name" value="CENP-X"/>
    <property type="match status" value="1"/>
</dbReference>
<comment type="similarity">
    <text evidence="2">Belongs to the CENP-X/MHF2 family.</text>
</comment>
<sequence>GRSRRALPRRRARRRTAAGPTRRTSPATGSVPPGPGGRGPAPRRAPAAAAARAPAAPRTAARRPGGTPPWPRRSPARRRRALPGVGPPAPWSGRRALAGSGRCGARGLAVPGEGEVPEGVGAGRPPPLFPPPSSPALLSAQETVDRLLRLHFRDGRTRVNGDAQLLMAEMLKVFVREAAARAARQAHAEDLEKVDVEHVEKVLPQLLLDF</sequence>
<dbReference type="GO" id="GO:0051382">
    <property type="term" value="P:kinetochore assembly"/>
    <property type="evidence" value="ECO:0007669"/>
    <property type="project" value="InterPro"/>
</dbReference>
<dbReference type="InParanoid" id="A0A672UEV8"/>
<dbReference type="GO" id="GO:0006281">
    <property type="term" value="P:DNA repair"/>
    <property type="evidence" value="ECO:0007669"/>
    <property type="project" value="UniProtKB-KW"/>
</dbReference>
<dbReference type="GO" id="GO:0000712">
    <property type="term" value="P:resolution of meiotic recombination intermediates"/>
    <property type="evidence" value="ECO:0007669"/>
    <property type="project" value="TreeGrafter"/>
</dbReference>
<accession>A0A672UEV8</accession>
<evidence type="ECO:0000256" key="5">
    <source>
        <dbReference type="ARBA" id="ARBA00023125"/>
    </source>
</evidence>
<dbReference type="GO" id="GO:0043240">
    <property type="term" value="C:Fanconi anaemia nuclear complex"/>
    <property type="evidence" value="ECO:0007669"/>
    <property type="project" value="TreeGrafter"/>
</dbReference>
<evidence type="ECO:0000256" key="6">
    <source>
        <dbReference type="ARBA" id="ARBA00023204"/>
    </source>
</evidence>
<keyword evidence="6" id="KW-0234">DNA repair</keyword>
<dbReference type="GO" id="GO:0071821">
    <property type="term" value="C:FANCM-MHF complex"/>
    <property type="evidence" value="ECO:0007669"/>
    <property type="project" value="TreeGrafter"/>
</dbReference>
<dbReference type="CDD" id="cd22921">
    <property type="entry name" value="HFD_CENP-X"/>
    <property type="match status" value="1"/>
</dbReference>
<keyword evidence="7" id="KW-0539">Nucleus</keyword>
<reference evidence="10" key="3">
    <citation type="submission" date="2025-09" db="UniProtKB">
        <authorList>
            <consortium name="Ensembl"/>
        </authorList>
    </citation>
    <scope>IDENTIFICATION</scope>
</reference>
<keyword evidence="4" id="KW-0227">DNA damage</keyword>
<organism evidence="10 11">
    <name type="scientific">Strigops habroptila</name>
    <name type="common">Kakapo</name>
    <dbReference type="NCBI Taxonomy" id="2489341"/>
    <lineage>
        <taxon>Eukaryota</taxon>
        <taxon>Metazoa</taxon>
        <taxon>Chordata</taxon>
        <taxon>Craniata</taxon>
        <taxon>Vertebrata</taxon>
        <taxon>Euteleostomi</taxon>
        <taxon>Archelosauria</taxon>
        <taxon>Archosauria</taxon>
        <taxon>Dinosauria</taxon>
        <taxon>Saurischia</taxon>
        <taxon>Theropoda</taxon>
        <taxon>Coelurosauria</taxon>
        <taxon>Aves</taxon>
        <taxon>Neognathae</taxon>
        <taxon>Neoaves</taxon>
        <taxon>Telluraves</taxon>
        <taxon>Australaves</taxon>
        <taxon>Psittaciformes</taxon>
        <taxon>Psittacidae</taxon>
        <taxon>Strigops</taxon>
    </lineage>
</organism>
<evidence type="ECO:0000256" key="8">
    <source>
        <dbReference type="ARBA" id="ARBA00047146"/>
    </source>
</evidence>
<reference evidence="10" key="2">
    <citation type="submission" date="2025-08" db="UniProtKB">
        <authorList>
            <consortium name="Ensembl"/>
        </authorList>
    </citation>
    <scope>IDENTIFICATION</scope>
</reference>
<evidence type="ECO:0000256" key="4">
    <source>
        <dbReference type="ARBA" id="ARBA00022763"/>
    </source>
</evidence>
<dbReference type="Ensembl" id="ENSSHBT00005015551.1">
    <property type="protein sequence ID" value="ENSSHBP00005012908.1"/>
    <property type="gene ID" value="ENSSHBG00005011342.1"/>
</dbReference>
<dbReference type="GO" id="GO:0046982">
    <property type="term" value="F:protein heterodimerization activity"/>
    <property type="evidence" value="ECO:0007669"/>
    <property type="project" value="InterPro"/>
</dbReference>
<name>A0A672UEV8_STRHB</name>
<dbReference type="GO" id="GO:0031297">
    <property type="term" value="P:replication fork processing"/>
    <property type="evidence" value="ECO:0007669"/>
    <property type="project" value="TreeGrafter"/>
</dbReference>
<dbReference type="AlphaFoldDB" id="A0A672UEV8"/>
<dbReference type="PANTHER" id="PTHR28680:SF1">
    <property type="entry name" value="CENTROMERE PROTEIN X"/>
    <property type="match status" value="1"/>
</dbReference>
<evidence type="ECO:0000256" key="9">
    <source>
        <dbReference type="SAM" id="MobiDB-lite"/>
    </source>
</evidence>
<feature type="region of interest" description="Disordered" evidence="9">
    <location>
        <begin position="1"/>
        <end position="114"/>
    </location>
</feature>
<dbReference type="PANTHER" id="PTHR28680">
    <property type="entry name" value="CENTROMERE PROTEIN X"/>
    <property type="match status" value="1"/>
</dbReference>
<feature type="compositionally biased region" description="Low complexity" evidence="9">
    <location>
        <begin position="17"/>
        <end position="28"/>
    </location>
</feature>
<evidence type="ECO:0000313" key="11">
    <source>
        <dbReference type="Proteomes" id="UP000472266"/>
    </source>
</evidence>
<dbReference type="GeneTree" id="ENSGT00390000002725"/>
<keyword evidence="11" id="KW-1185">Reference proteome</keyword>
<evidence type="ECO:0000256" key="3">
    <source>
        <dbReference type="ARBA" id="ARBA00016388"/>
    </source>
</evidence>
<proteinExistence type="inferred from homology"/>
<dbReference type="Gene3D" id="6.10.130.30">
    <property type="match status" value="1"/>
</dbReference>
<dbReference type="Proteomes" id="UP000472266">
    <property type="component" value="Chromosome 17"/>
</dbReference>
<comment type="subcellular location">
    <subcellularLocation>
        <location evidence="1">Nucleus</location>
    </subcellularLocation>
</comment>
<dbReference type="SUPFAM" id="SSF47113">
    <property type="entry name" value="Histone-fold"/>
    <property type="match status" value="1"/>
</dbReference>
<comment type="subunit">
    <text evidence="8">Heterodimer with CENPX, sometimes called MHF; this interaction stabilizes both partners. MHF heterodimers can assemble to form tetrameric structures. MHF also coassemble with CENPT-CENPW heterodimers at centromeres to form the tetrameric CENP-T-W-S-X complex. Forms a discrete complex with FANCM and CENPX, called FANCM-MHF; this interaction, probably mediated by direct binding between CENPS and FANCM, leads to synergistic activation of double-stranded DNA binding and strongly stimulates FANCM-mediated DNA remodeling. Recruited by FANCM to the Fanconi anemia (FA) core complex, which consists of CENPS, CENPX, FANCA, FANCB, FANCC, FANCE, FANCF, FANCG, FANCL, FANCM, FAAP24 and FAAP100. The FA core complex associates with Bloom syndrome (BLM) complex, which consists of at least BLM, DNA topoisomerase 3-alpha (TOP3A), RMI1/BLAP75, RPA1/RPA70 and RPA2/RPA32. The super complex between FA and BLM is called BRAFT.</text>
</comment>
<dbReference type="InterPro" id="IPR009072">
    <property type="entry name" value="Histone-fold"/>
</dbReference>
<feature type="compositionally biased region" description="Low complexity" evidence="9">
    <location>
        <begin position="40"/>
        <end position="65"/>
    </location>
</feature>
<evidence type="ECO:0000256" key="7">
    <source>
        <dbReference type="ARBA" id="ARBA00023242"/>
    </source>
</evidence>
<reference evidence="10 11" key="1">
    <citation type="submission" date="2019-11" db="EMBL/GenBank/DDBJ databases">
        <title>Strigops habroptila (kakapo) genome, bStrHab1, primary haplotype, v2.</title>
        <authorList>
            <person name="Jarvis E.D."/>
            <person name="Howard J."/>
            <person name="Rhie A."/>
            <person name="Phillippy A."/>
            <person name="Korlach J."/>
            <person name="Digby A."/>
            <person name="Iorns D."/>
            <person name="Eason D."/>
            <person name="Robertson B."/>
            <person name="Raemaekers T."/>
            <person name="Howe K."/>
            <person name="Lewin H."/>
            <person name="Damas J."/>
            <person name="Hastie A."/>
            <person name="Tracey A."/>
            <person name="Chow W."/>
            <person name="Fedrigo O."/>
        </authorList>
    </citation>
    <scope>NUCLEOTIDE SEQUENCE [LARGE SCALE GENOMIC DNA]</scope>
</reference>
<evidence type="ECO:0000256" key="1">
    <source>
        <dbReference type="ARBA" id="ARBA00004123"/>
    </source>
</evidence>
<dbReference type="InterPro" id="IPR018552">
    <property type="entry name" value="CENP-X"/>
</dbReference>